<dbReference type="Gene3D" id="1.10.10.60">
    <property type="entry name" value="Homeodomain-like"/>
    <property type="match status" value="1"/>
</dbReference>
<dbReference type="Gene3D" id="1.10.357.10">
    <property type="entry name" value="Tetracycline Repressor, domain 2"/>
    <property type="match status" value="1"/>
</dbReference>
<dbReference type="InterPro" id="IPR001647">
    <property type="entry name" value="HTH_TetR"/>
</dbReference>
<dbReference type="Pfam" id="PF00440">
    <property type="entry name" value="TetR_N"/>
    <property type="match status" value="1"/>
</dbReference>
<dbReference type="PANTHER" id="PTHR47506:SF6">
    <property type="entry name" value="HTH-TYPE TRANSCRIPTIONAL REPRESSOR NEMR"/>
    <property type="match status" value="1"/>
</dbReference>
<feature type="domain" description="HTH tetR-type" evidence="5">
    <location>
        <begin position="1"/>
        <end position="61"/>
    </location>
</feature>
<dbReference type="Proteomes" id="UP001500740">
    <property type="component" value="Unassembled WGS sequence"/>
</dbReference>
<keyword evidence="3" id="KW-0804">Transcription</keyword>
<organism evidence="6 7">
    <name type="scientific">Alkalibacillus silvisoli</name>
    <dbReference type="NCBI Taxonomy" id="392823"/>
    <lineage>
        <taxon>Bacteria</taxon>
        <taxon>Bacillati</taxon>
        <taxon>Bacillota</taxon>
        <taxon>Bacilli</taxon>
        <taxon>Bacillales</taxon>
        <taxon>Bacillaceae</taxon>
        <taxon>Alkalibacillus</taxon>
    </lineage>
</organism>
<comment type="caution">
    <text evidence="6">The sequence shown here is derived from an EMBL/GenBank/DDBJ whole genome shotgun (WGS) entry which is preliminary data.</text>
</comment>
<dbReference type="InterPro" id="IPR036271">
    <property type="entry name" value="Tet_transcr_reg_TetR-rel_C_sf"/>
</dbReference>
<name>A0ABP3K1R1_9BACI</name>
<protein>
    <recommendedName>
        <fullName evidence="5">HTH tetR-type domain-containing protein</fullName>
    </recommendedName>
</protein>
<dbReference type="PROSITE" id="PS50977">
    <property type="entry name" value="HTH_TETR_2"/>
    <property type="match status" value="1"/>
</dbReference>
<dbReference type="PRINTS" id="PR00455">
    <property type="entry name" value="HTHTETR"/>
</dbReference>
<dbReference type="SUPFAM" id="SSF46689">
    <property type="entry name" value="Homeodomain-like"/>
    <property type="match status" value="1"/>
</dbReference>
<dbReference type="InterPro" id="IPR009057">
    <property type="entry name" value="Homeodomain-like_sf"/>
</dbReference>
<feature type="DNA-binding region" description="H-T-H motif" evidence="4">
    <location>
        <begin position="24"/>
        <end position="43"/>
    </location>
</feature>
<keyword evidence="2 4" id="KW-0238">DNA-binding</keyword>
<evidence type="ECO:0000313" key="6">
    <source>
        <dbReference type="EMBL" id="GAA0469412.1"/>
    </source>
</evidence>
<gene>
    <name evidence="6" type="ORF">GCM10008935_26540</name>
</gene>
<accession>A0ABP3K1R1</accession>
<evidence type="ECO:0000313" key="7">
    <source>
        <dbReference type="Proteomes" id="UP001500740"/>
    </source>
</evidence>
<sequence length="192" mass="22649">MSTREEIKVAATKLFAEYGFLGMTMKEIANEVGIKPPSVYAFFSGKEDLFLAIYHDLLDGHLMEVKSQVSREQSAKQQLYNILKSTIEFQYREDLKSKFLIRLMIFPPDFLKDDIRNRFNEMEKGEYDVLYQIIQHGIDKDEIGKHDPVQLATTFQGLMDGLFWEMQRYSLDVIYKRMDLMFNQFWNGIVRS</sequence>
<dbReference type="EMBL" id="BAAACZ010000027">
    <property type="protein sequence ID" value="GAA0469412.1"/>
    <property type="molecule type" value="Genomic_DNA"/>
</dbReference>
<dbReference type="PANTHER" id="PTHR47506">
    <property type="entry name" value="TRANSCRIPTIONAL REGULATORY PROTEIN"/>
    <property type="match status" value="1"/>
</dbReference>
<keyword evidence="1" id="KW-0805">Transcription regulation</keyword>
<evidence type="ECO:0000256" key="3">
    <source>
        <dbReference type="ARBA" id="ARBA00023163"/>
    </source>
</evidence>
<keyword evidence="7" id="KW-1185">Reference proteome</keyword>
<evidence type="ECO:0000259" key="5">
    <source>
        <dbReference type="PROSITE" id="PS50977"/>
    </source>
</evidence>
<evidence type="ECO:0000256" key="1">
    <source>
        <dbReference type="ARBA" id="ARBA00023015"/>
    </source>
</evidence>
<evidence type="ECO:0000256" key="2">
    <source>
        <dbReference type="ARBA" id="ARBA00023125"/>
    </source>
</evidence>
<dbReference type="RefSeq" id="WP_343784324.1">
    <property type="nucleotide sequence ID" value="NZ_BAAACZ010000027.1"/>
</dbReference>
<reference evidence="7" key="1">
    <citation type="journal article" date="2019" name="Int. J. Syst. Evol. Microbiol.">
        <title>The Global Catalogue of Microorganisms (GCM) 10K type strain sequencing project: providing services to taxonomists for standard genome sequencing and annotation.</title>
        <authorList>
            <consortium name="The Broad Institute Genomics Platform"/>
            <consortium name="The Broad Institute Genome Sequencing Center for Infectious Disease"/>
            <person name="Wu L."/>
            <person name="Ma J."/>
        </authorList>
    </citation>
    <scope>NUCLEOTIDE SEQUENCE [LARGE SCALE GENOMIC DNA]</scope>
    <source>
        <strain evidence="7">JCM 14193</strain>
    </source>
</reference>
<proteinExistence type="predicted"/>
<evidence type="ECO:0000256" key="4">
    <source>
        <dbReference type="PROSITE-ProRule" id="PRU00335"/>
    </source>
</evidence>
<dbReference type="SUPFAM" id="SSF48498">
    <property type="entry name" value="Tetracyclin repressor-like, C-terminal domain"/>
    <property type="match status" value="1"/>
</dbReference>